<dbReference type="GO" id="GO:0000978">
    <property type="term" value="F:RNA polymerase II cis-regulatory region sequence-specific DNA binding"/>
    <property type="evidence" value="ECO:0007669"/>
    <property type="project" value="TreeGrafter"/>
</dbReference>
<keyword evidence="3 7" id="KW-0238">DNA-binding</keyword>
<evidence type="ECO:0000256" key="3">
    <source>
        <dbReference type="ARBA" id="ARBA00023125"/>
    </source>
</evidence>
<evidence type="ECO:0000256" key="9">
    <source>
        <dbReference type="SAM" id="MobiDB-lite"/>
    </source>
</evidence>
<feature type="DNA-binding region" description="Homeobox" evidence="7">
    <location>
        <begin position="167"/>
        <end position="226"/>
    </location>
</feature>
<protein>
    <submittedName>
        <fullName evidence="11">NK1 transcription factor-related protein 1</fullName>
    </submittedName>
</protein>
<dbReference type="Proteomes" id="UP000028990">
    <property type="component" value="Unassembled WGS sequence"/>
</dbReference>
<dbReference type="PROSITE" id="PS00027">
    <property type="entry name" value="HOMEOBOX_1"/>
    <property type="match status" value="1"/>
</dbReference>
<dbReference type="InterPro" id="IPR017970">
    <property type="entry name" value="Homeobox_CS"/>
</dbReference>
<feature type="domain" description="Homeobox" evidence="10">
    <location>
        <begin position="165"/>
        <end position="225"/>
    </location>
</feature>
<dbReference type="Gene3D" id="1.10.10.60">
    <property type="entry name" value="Homeodomain-like"/>
    <property type="match status" value="1"/>
</dbReference>
<dbReference type="CDD" id="cd00086">
    <property type="entry name" value="homeodomain"/>
    <property type="match status" value="1"/>
</dbReference>
<evidence type="ECO:0000256" key="5">
    <source>
        <dbReference type="ARBA" id="ARBA00023242"/>
    </source>
</evidence>
<feature type="compositionally biased region" description="Polar residues" evidence="9">
    <location>
        <begin position="10"/>
        <end position="19"/>
    </location>
</feature>
<dbReference type="GO" id="GO:0000981">
    <property type="term" value="F:DNA-binding transcription factor activity, RNA polymerase II-specific"/>
    <property type="evidence" value="ECO:0007669"/>
    <property type="project" value="InterPro"/>
</dbReference>
<dbReference type="InterPro" id="IPR001356">
    <property type="entry name" value="HD"/>
</dbReference>
<keyword evidence="12" id="KW-1185">Reference proteome</keyword>
<dbReference type="GO" id="GO:0030154">
    <property type="term" value="P:cell differentiation"/>
    <property type="evidence" value="ECO:0007669"/>
    <property type="project" value="TreeGrafter"/>
</dbReference>
<organism evidence="11 12">
    <name type="scientific">Fukomys damarensis</name>
    <name type="common">Damaraland mole rat</name>
    <name type="synonym">Cryptomys damarensis</name>
    <dbReference type="NCBI Taxonomy" id="885580"/>
    <lineage>
        <taxon>Eukaryota</taxon>
        <taxon>Metazoa</taxon>
        <taxon>Chordata</taxon>
        <taxon>Craniata</taxon>
        <taxon>Vertebrata</taxon>
        <taxon>Euteleostomi</taxon>
        <taxon>Mammalia</taxon>
        <taxon>Eutheria</taxon>
        <taxon>Euarchontoglires</taxon>
        <taxon>Glires</taxon>
        <taxon>Rodentia</taxon>
        <taxon>Hystricomorpha</taxon>
        <taxon>Bathyergidae</taxon>
        <taxon>Fukomys</taxon>
    </lineage>
</organism>
<dbReference type="Pfam" id="PF00046">
    <property type="entry name" value="Homeodomain"/>
    <property type="match status" value="1"/>
</dbReference>
<evidence type="ECO:0000256" key="2">
    <source>
        <dbReference type="ARBA" id="ARBA00022473"/>
    </source>
</evidence>
<evidence type="ECO:0000259" key="10">
    <source>
        <dbReference type="PROSITE" id="PS50071"/>
    </source>
</evidence>
<evidence type="ECO:0000256" key="7">
    <source>
        <dbReference type="PROSITE-ProRule" id="PRU00108"/>
    </source>
</evidence>
<dbReference type="SMART" id="SM00389">
    <property type="entry name" value="HOX"/>
    <property type="match status" value="1"/>
</dbReference>
<dbReference type="GO" id="GO:0005634">
    <property type="term" value="C:nucleus"/>
    <property type="evidence" value="ECO:0007669"/>
    <property type="project" value="UniProtKB-SubCell"/>
</dbReference>
<evidence type="ECO:0000256" key="6">
    <source>
        <dbReference type="ARBA" id="ARBA00061009"/>
    </source>
</evidence>
<feature type="region of interest" description="Disordered" evidence="9">
    <location>
        <begin position="1"/>
        <end position="65"/>
    </location>
</feature>
<evidence type="ECO:0000256" key="8">
    <source>
        <dbReference type="RuleBase" id="RU000682"/>
    </source>
</evidence>
<keyword evidence="4 7" id="KW-0371">Homeobox</keyword>
<dbReference type="FunFam" id="1.10.10.60:FF:000315">
    <property type="entry name" value="NK1 homeobox 2"/>
    <property type="match status" value="1"/>
</dbReference>
<comment type="subcellular location">
    <subcellularLocation>
        <location evidence="1 7 8">Nucleus</location>
    </subcellularLocation>
</comment>
<evidence type="ECO:0000313" key="11">
    <source>
        <dbReference type="EMBL" id="KFO25698.1"/>
    </source>
</evidence>
<evidence type="ECO:0000313" key="12">
    <source>
        <dbReference type="Proteomes" id="UP000028990"/>
    </source>
</evidence>
<proteinExistence type="inferred from homology"/>
<dbReference type="PRINTS" id="PR00024">
    <property type="entry name" value="HOMEOBOX"/>
</dbReference>
<dbReference type="EMBL" id="KN123337">
    <property type="protein sequence ID" value="KFO25698.1"/>
    <property type="molecule type" value="Genomic_DNA"/>
</dbReference>
<dbReference type="PANTHER" id="PTHR24340:SF26">
    <property type="entry name" value="NK1 TRANSCRIPTION FACTOR-RELATED PROTEIN 1"/>
    <property type="match status" value="1"/>
</dbReference>
<keyword evidence="2" id="KW-0217">Developmental protein</keyword>
<evidence type="ECO:0000256" key="4">
    <source>
        <dbReference type="ARBA" id="ARBA00023155"/>
    </source>
</evidence>
<feature type="region of interest" description="Disordered" evidence="9">
    <location>
        <begin position="314"/>
        <end position="335"/>
    </location>
</feature>
<accession>A0A091D5G9</accession>
<reference evidence="11 12" key="1">
    <citation type="submission" date="2013-11" db="EMBL/GenBank/DDBJ databases">
        <title>The Damaraland mole rat (Fukomys damarensis) genome and evolution of African mole rats.</title>
        <authorList>
            <person name="Gladyshev V.N."/>
            <person name="Fang X."/>
        </authorList>
    </citation>
    <scope>NUCLEOTIDE SEQUENCE [LARGE SCALE GENOMIC DNA]</scope>
    <source>
        <tissue evidence="11">Liver</tissue>
    </source>
</reference>
<evidence type="ECO:0000256" key="1">
    <source>
        <dbReference type="ARBA" id="ARBA00004123"/>
    </source>
</evidence>
<sequence length="392" mass="42528">MKVTAADLGSPSSLALNPTTPGPVQAGLLRLAGLNCAPPKPRPQGPENVEQGPSEEMRERPEGRSLVLRAAEGAKQFHVEIWPRGETEAEDLGEMGPGQMMATLSCYDAAGEEQPREPSGSAQLVDGSSEPYKTEEAEANGYSSGGHSPTAKPKRKRTGSDSKSGKPRRARTAFTYEQLVALENKFKATRYLSVCERLNLALSLSLTETQVKIWFQNRRTKWKKQNPDLRRTRFLRTAPLSRAGCEVGREGRFTAHPADRIQGDPALGRAKEELISKGLKDLAAGPPGALCQASFNKPRRLRQVWNISRRCPASSLGGDRTGSQAGSGSHRHTLWKRPVRGGSVSTVCPEWLLALRSLAQAAPRSLWSPCSARVDSEAVLPARGPSLSRALQ</sequence>
<dbReference type="InterPro" id="IPR020479">
    <property type="entry name" value="HD_metazoa"/>
</dbReference>
<dbReference type="SUPFAM" id="SSF46689">
    <property type="entry name" value="Homeodomain-like"/>
    <property type="match status" value="1"/>
</dbReference>
<dbReference type="InterPro" id="IPR009057">
    <property type="entry name" value="Homeodomain-like_sf"/>
</dbReference>
<dbReference type="InterPro" id="IPR050394">
    <property type="entry name" value="Homeobox_NK-like"/>
</dbReference>
<keyword evidence="5 7" id="KW-0539">Nucleus</keyword>
<name>A0A091D5G9_FUKDA</name>
<gene>
    <name evidence="11" type="ORF">H920_12834</name>
</gene>
<dbReference type="PROSITE" id="PS50071">
    <property type="entry name" value="HOMEOBOX_2"/>
    <property type="match status" value="1"/>
</dbReference>
<feature type="region of interest" description="Disordered" evidence="9">
    <location>
        <begin position="110"/>
        <end position="170"/>
    </location>
</feature>
<comment type="similarity">
    <text evidence="6">Belongs to the NK-1 homeobox family.</text>
</comment>
<dbReference type="PANTHER" id="PTHR24340">
    <property type="entry name" value="HOMEOBOX PROTEIN NKX"/>
    <property type="match status" value="1"/>
</dbReference>
<dbReference type="AlphaFoldDB" id="A0A091D5G9"/>